<evidence type="ECO:0000313" key="7">
    <source>
        <dbReference type="EMBL" id="CQR24585.1"/>
    </source>
</evidence>
<sequence>MYQIQIKGAIIPDDDLWFYEWLDRTATAPRNIILPDDGQPIEVIINSGGGDVYAGSEIYTMLRSYPGEVTVKVVGIAASAASVIAMAGDVVEISPTAQLMIHNVSTGIYGDHNRLRNEAEVLEGFNQSIANSYIAKTGLSLETLLELMNQTTWFTADKAVEHGFADKVMFEESAPQLVAGLDNLIPSDVIAKFANIVNQKQEIDYDKVVEAVILKMGTQASSPVKKIDNGAPKGFGAFLF</sequence>
<dbReference type="Gene3D" id="3.90.226.10">
    <property type="entry name" value="2-enoyl-CoA Hydratase, Chain A, domain 1"/>
    <property type="match status" value="1"/>
</dbReference>
<name>A0A0E4CSF5_9STRE</name>
<keyword evidence="5" id="KW-0720">Serine protease</keyword>
<keyword evidence="8" id="KW-1185">Reference proteome</keyword>
<dbReference type="InterPro" id="IPR029045">
    <property type="entry name" value="ClpP/crotonase-like_dom_sf"/>
</dbReference>
<dbReference type="GO" id="GO:0009368">
    <property type="term" value="C:endopeptidase Clp complex"/>
    <property type="evidence" value="ECO:0007669"/>
    <property type="project" value="TreeGrafter"/>
</dbReference>
<evidence type="ECO:0000256" key="2">
    <source>
        <dbReference type="ARBA" id="ARBA00022490"/>
    </source>
</evidence>
<evidence type="ECO:0000256" key="4">
    <source>
        <dbReference type="ARBA" id="ARBA00022801"/>
    </source>
</evidence>
<protein>
    <recommendedName>
        <fullName evidence="6">ATP-dependent Clp protease proteolytic subunit</fullName>
    </recommendedName>
</protein>
<dbReference type="InterPro" id="IPR023562">
    <property type="entry name" value="ClpP/TepA"/>
</dbReference>
<dbReference type="GO" id="GO:0004176">
    <property type="term" value="F:ATP-dependent peptidase activity"/>
    <property type="evidence" value="ECO:0007669"/>
    <property type="project" value="InterPro"/>
</dbReference>
<evidence type="ECO:0000256" key="1">
    <source>
        <dbReference type="ARBA" id="ARBA00007039"/>
    </source>
</evidence>
<dbReference type="OrthoDB" id="9806592at2"/>
<dbReference type="EMBL" id="CTEN01000002">
    <property type="protein sequence ID" value="CQR24585.1"/>
    <property type="molecule type" value="Genomic_DNA"/>
</dbReference>
<dbReference type="NCBIfam" id="NF045542">
    <property type="entry name" value="Clp_rel_HeadMat"/>
    <property type="match status" value="1"/>
</dbReference>
<dbReference type="GO" id="GO:0006515">
    <property type="term" value="P:protein quality control for misfolded or incompletely synthesized proteins"/>
    <property type="evidence" value="ECO:0007669"/>
    <property type="project" value="TreeGrafter"/>
</dbReference>
<dbReference type="CDD" id="cd07016">
    <property type="entry name" value="S14_ClpP_1"/>
    <property type="match status" value="1"/>
</dbReference>
<dbReference type="GO" id="GO:0051117">
    <property type="term" value="F:ATPase binding"/>
    <property type="evidence" value="ECO:0007669"/>
    <property type="project" value="TreeGrafter"/>
</dbReference>
<keyword evidence="3" id="KW-0645">Protease</keyword>
<dbReference type="RefSeq" id="WP_093650222.1">
    <property type="nucleotide sequence ID" value="NZ_CTEN01000002.1"/>
</dbReference>
<dbReference type="STRING" id="1608583.BN1356_00929"/>
<dbReference type="PRINTS" id="PR00127">
    <property type="entry name" value="CLPPROTEASEP"/>
</dbReference>
<accession>A0A0E4CSF5</accession>
<comment type="similarity">
    <text evidence="1 6">Belongs to the peptidase S14 family.</text>
</comment>
<dbReference type="Proteomes" id="UP000198604">
    <property type="component" value="Unassembled WGS sequence"/>
</dbReference>
<dbReference type="AlphaFoldDB" id="A0A0E4CSF5"/>
<proteinExistence type="inferred from homology"/>
<dbReference type="SUPFAM" id="SSF52096">
    <property type="entry name" value="ClpP/crotonase"/>
    <property type="match status" value="1"/>
</dbReference>
<dbReference type="InterPro" id="IPR001907">
    <property type="entry name" value="ClpP"/>
</dbReference>
<dbReference type="GO" id="GO:0004252">
    <property type="term" value="F:serine-type endopeptidase activity"/>
    <property type="evidence" value="ECO:0007669"/>
    <property type="project" value="InterPro"/>
</dbReference>
<dbReference type="PANTHER" id="PTHR10381">
    <property type="entry name" value="ATP-DEPENDENT CLP PROTEASE PROTEOLYTIC SUBUNIT"/>
    <property type="match status" value="1"/>
</dbReference>
<gene>
    <name evidence="7" type="ORF">BN1356_00929</name>
</gene>
<dbReference type="PANTHER" id="PTHR10381:SF70">
    <property type="entry name" value="ATP-DEPENDENT CLP PROTEASE PROTEOLYTIC SUBUNIT"/>
    <property type="match status" value="1"/>
</dbReference>
<keyword evidence="2" id="KW-0963">Cytoplasm</keyword>
<keyword evidence="4" id="KW-0378">Hydrolase</keyword>
<evidence type="ECO:0000256" key="6">
    <source>
        <dbReference type="RuleBase" id="RU003567"/>
    </source>
</evidence>
<evidence type="ECO:0000256" key="5">
    <source>
        <dbReference type="ARBA" id="ARBA00022825"/>
    </source>
</evidence>
<evidence type="ECO:0000256" key="3">
    <source>
        <dbReference type="ARBA" id="ARBA00022670"/>
    </source>
</evidence>
<evidence type="ECO:0000313" key="8">
    <source>
        <dbReference type="Proteomes" id="UP000198604"/>
    </source>
</evidence>
<organism evidence="7 8">
    <name type="scientific">Streptococcus varani</name>
    <dbReference type="NCBI Taxonomy" id="1608583"/>
    <lineage>
        <taxon>Bacteria</taxon>
        <taxon>Bacillati</taxon>
        <taxon>Bacillota</taxon>
        <taxon>Bacilli</taxon>
        <taxon>Lactobacillales</taxon>
        <taxon>Streptococcaceae</taxon>
        <taxon>Streptococcus</taxon>
    </lineage>
</organism>
<dbReference type="Pfam" id="PF00574">
    <property type="entry name" value="CLP_protease"/>
    <property type="match status" value="1"/>
</dbReference>
<reference evidence="8" key="1">
    <citation type="submission" date="2015-03" db="EMBL/GenBank/DDBJ databases">
        <authorList>
            <person name="Urmite Genomes"/>
        </authorList>
    </citation>
    <scope>NUCLEOTIDE SEQUENCE [LARGE SCALE GENOMIC DNA]</scope>
    <source>
        <strain evidence="8">FF10</strain>
    </source>
</reference>